<dbReference type="EMBL" id="BAABXL010000001">
    <property type="protein sequence ID" value="GAA6268408.1"/>
    <property type="molecule type" value="Genomic_DNA"/>
</dbReference>
<dbReference type="InterPro" id="IPR003594">
    <property type="entry name" value="HATPase_dom"/>
</dbReference>
<keyword evidence="5" id="KW-0808">Transferase</keyword>
<dbReference type="PANTHER" id="PTHR43065:SF46">
    <property type="entry name" value="C4-DICARBOXYLATE TRANSPORT SENSOR PROTEIN DCTB"/>
    <property type="match status" value="1"/>
</dbReference>
<dbReference type="InterPro" id="IPR036097">
    <property type="entry name" value="HisK_dim/P_sf"/>
</dbReference>
<dbReference type="SMART" id="SM00448">
    <property type="entry name" value="REC"/>
    <property type="match status" value="1"/>
</dbReference>
<evidence type="ECO:0000259" key="14">
    <source>
        <dbReference type="PROSITE" id="PS50110"/>
    </source>
</evidence>
<dbReference type="Pfam" id="PF02518">
    <property type="entry name" value="HATPase_c"/>
    <property type="match status" value="1"/>
</dbReference>
<comment type="caution">
    <text evidence="15">The sequence shown here is derived from an EMBL/GenBank/DDBJ whole genome shotgun (WGS) entry which is preliminary data.</text>
</comment>
<keyword evidence="12" id="KW-0472">Membrane</keyword>
<evidence type="ECO:0000256" key="6">
    <source>
        <dbReference type="ARBA" id="ARBA00022741"/>
    </source>
</evidence>
<dbReference type="PRINTS" id="PR00344">
    <property type="entry name" value="BCTRLSENSOR"/>
</dbReference>
<evidence type="ECO:0000256" key="5">
    <source>
        <dbReference type="ARBA" id="ARBA00022679"/>
    </source>
</evidence>
<dbReference type="InterPro" id="IPR001789">
    <property type="entry name" value="Sig_transdc_resp-reg_receiver"/>
</dbReference>
<dbReference type="InterPro" id="IPR003661">
    <property type="entry name" value="HisK_dim/P_dom"/>
</dbReference>
<comment type="caution">
    <text evidence="11">Lacks conserved residue(s) required for the propagation of feature annotation.</text>
</comment>
<evidence type="ECO:0000256" key="8">
    <source>
        <dbReference type="ARBA" id="ARBA00022840"/>
    </source>
</evidence>
<keyword evidence="8" id="KW-0067">ATP-binding</keyword>
<dbReference type="CDD" id="cd00156">
    <property type="entry name" value="REC"/>
    <property type="match status" value="1"/>
</dbReference>
<evidence type="ECO:0000256" key="12">
    <source>
        <dbReference type="SAM" id="Phobius"/>
    </source>
</evidence>
<name>A0ABQ0AWK7_9FIRM</name>
<keyword evidence="4" id="KW-0597">Phosphoprotein</keyword>
<keyword evidence="9" id="KW-0902">Two-component regulatory system</keyword>
<dbReference type="Gene3D" id="3.40.50.2300">
    <property type="match status" value="1"/>
</dbReference>
<dbReference type="SUPFAM" id="SSF47384">
    <property type="entry name" value="Homodimeric domain of signal transducing histidine kinase"/>
    <property type="match status" value="1"/>
</dbReference>
<evidence type="ECO:0000313" key="15">
    <source>
        <dbReference type="EMBL" id="GAA6268408.1"/>
    </source>
</evidence>
<dbReference type="Gene3D" id="3.30.450.20">
    <property type="entry name" value="PAS domain"/>
    <property type="match status" value="1"/>
</dbReference>
<dbReference type="EC" id="2.7.13.3" evidence="2"/>
<dbReference type="Gene3D" id="3.30.565.10">
    <property type="entry name" value="Histidine kinase-like ATPase, C-terminal domain"/>
    <property type="match status" value="1"/>
</dbReference>
<evidence type="ECO:0000256" key="1">
    <source>
        <dbReference type="ARBA" id="ARBA00000085"/>
    </source>
</evidence>
<feature type="transmembrane region" description="Helical" evidence="12">
    <location>
        <begin position="17"/>
        <end position="39"/>
    </location>
</feature>
<dbReference type="InterPro" id="IPR005467">
    <property type="entry name" value="His_kinase_dom"/>
</dbReference>
<dbReference type="InterPro" id="IPR036890">
    <property type="entry name" value="HATPase_C_sf"/>
</dbReference>
<evidence type="ECO:0000256" key="10">
    <source>
        <dbReference type="ARBA" id="ARBA00024867"/>
    </source>
</evidence>
<evidence type="ECO:0000256" key="11">
    <source>
        <dbReference type="PROSITE-ProRule" id="PRU00169"/>
    </source>
</evidence>
<evidence type="ECO:0000256" key="9">
    <source>
        <dbReference type="ARBA" id="ARBA00023012"/>
    </source>
</evidence>
<dbReference type="PROSITE" id="PS50110">
    <property type="entry name" value="RESPONSE_REGULATORY"/>
    <property type="match status" value="1"/>
</dbReference>
<accession>A0ABQ0AWK7</accession>
<dbReference type="Gene3D" id="1.10.287.130">
    <property type="match status" value="1"/>
</dbReference>
<organism evidence="15 16">
    <name type="scientific">Enterocloster alcoholdehydrogenati</name>
    <dbReference type="NCBI Taxonomy" id="2547410"/>
    <lineage>
        <taxon>Bacteria</taxon>
        <taxon>Bacillati</taxon>
        <taxon>Bacillota</taxon>
        <taxon>Clostridia</taxon>
        <taxon>Lachnospirales</taxon>
        <taxon>Lachnospiraceae</taxon>
        <taxon>Enterocloster</taxon>
    </lineage>
</organism>
<dbReference type="Pfam" id="PF00072">
    <property type="entry name" value="Response_reg"/>
    <property type="match status" value="1"/>
</dbReference>
<dbReference type="PROSITE" id="PS50109">
    <property type="entry name" value="HIS_KIN"/>
    <property type="match status" value="1"/>
</dbReference>
<feature type="domain" description="Histidine kinase" evidence="13">
    <location>
        <begin position="364"/>
        <end position="592"/>
    </location>
</feature>
<dbReference type="SMART" id="SM00387">
    <property type="entry name" value="HATPase_c"/>
    <property type="match status" value="1"/>
</dbReference>
<dbReference type="InterPro" id="IPR011006">
    <property type="entry name" value="CheY-like_superfamily"/>
</dbReference>
<sequence>MENKVKQLGKMDADQKLVLVAGLVSILSIAFIFMGTRIWEEYKKGVIGNQKSQMLLTAECLADNLEGVVGEYTRDLHSLWAYSKDKSWEEQIRLWNSYREGHGPVIHDVILQGKEGEWGRGYPQEKIKLADSDSVIDDKTKLIPASIGEDGGYVVLRYEPVPGESVSLVLDSQIYYEQVFSGIQVGTNGYVVIKDKSGTILMHPGQNQYGIDVIEGRHEMYPNKDLTSLKAMIDHQLEGRTGVEEYNSYWWTKEGAPAVRKLSAYTPANIGEDFLVVSVVIDYDDIYIPVETGFFRIILVFICAFITALSMAVYMFRLFLQKKEDKEQIAYLTELNRILEEMHQSEETIAHQQRLQIMGTMTGGIAHEFNNLLTPIMGYADFLMMELPEDSDGFDSAREIYGAAEKAKEIIQQISSLSRKNIETAFKTLDASRVLRRAVKMVQSVCPANIRLTGEMKLDGVFIMGNETQLNQVILNIGVNAIHAIGREEGGQIRVSARVLRREELEPEVPLGKKESWSRFVQINIEDNGCGMSPDVLKQMFDPFFTTKKGGKGTGLGLALTEQIVTSHRGFVCADSQAGKGTVFHLYFPAVKKDEQETAANAALYHQNDPENRKKKGENTGMSILLVDDNPKVLRLLEKSFARLGVTADAVMSFEEAREKLKNGHYDALAAEQFIKGTSAVNFCMSIQALSPGLILLVMADQVDQELAEARQRGIIHGYVSKPVSDAAILRAVTEAAKGRIITES</sequence>
<comment type="function">
    <text evidence="10">May play the central regulatory role in sporulation. It may be an element of the effector pathway responsible for the activation of sporulation genes in response to nutritional stress. Spo0A may act in concert with spo0H (a sigma factor) to control the expression of some genes that are critical to the sporulation process.</text>
</comment>
<evidence type="ECO:0000259" key="13">
    <source>
        <dbReference type="PROSITE" id="PS50109"/>
    </source>
</evidence>
<feature type="transmembrane region" description="Helical" evidence="12">
    <location>
        <begin position="294"/>
        <end position="316"/>
    </location>
</feature>
<proteinExistence type="predicted"/>
<keyword evidence="16" id="KW-1185">Reference proteome</keyword>
<keyword evidence="12" id="KW-1133">Transmembrane helix</keyword>
<dbReference type="CDD" id="cd00082">
    <property type="entry name" value="HisKA"/>
    <property type="match status" value="1"/>
</dbReference>
<dbReference type="InterPro" id="IPR004358">
    <property type="entry name" value="Sig_transdc_His_kin-like_C"/>
</dbReference>
<dbReference type="CDD" id="cd18774">
    <property type="entry name" value="PDC2_HK_sensor"/>
    <property type="match status" value="1"/>
</dbReference>
<dbReference type="Pfam" id="PF00512">
    <property type="entry name" value="HisKA"/>
    <property type="match status" value="1"/>
</dbReference>
<feature type="domain" description="Response regulatory" evidence="14">
    <location>
        <begin position="623"/>
        <end position="737"/>
    </location>
</feature>
<dbReference type="SMART" id="SM00388">
    <property type="entry name" value="HisKA"/>
    <property type="match status" value="1"/>
</dbReference>
<dbReference type="SUPFAM" id="SSF55874">
    <property type="entry name" value="ATPase domain of HSP90 chaperone/DNA topoisomerase II/histidine kinase"/>
    <property type="match status" value="1"/>
</dbReference>
<evidence type="ECO:0000256" key="4">
    <source>
        <dbReference type="ARBA" id="ARBA00022553"/>
    </source>
</evidence>
<keyword evidence="7" id="KW-0418">Kinase</keyword>
<keyword evidence="6" id="KW-0547">Nucleotide-binding</keyword>
<dbReference type="PANTHER" id="PTHR43065">
    <property type="entry name" value="SENSOR HISTIDINE KINASE"/>
    <property type="match status" value="1"/>
</dbReference>
<dbReference type="RefSeq" id="WP_243176175.1">
    <property type="nucleotide sequence ID" value="NZ_BAABXL010000001.1"/>
</dbReference>
<evidence type="ECO:0000256" key="2">
    <source>
        <dbReference type="ARBA" id="ARBA00012438"/>
    </source>
</evidence>
<gene>
    <name evidence="15" type="ORF">F130042H8_14680</name>
</gene>
<comment type="catalytic activity">
    <reaction evidence="1">
        <text>ATP + protein L-histidine = ADP + protein N-phospho-L-histidine.</text>
        <dbReference type="EC" id="2.7.13.3"/>
    </reaction>
</comment>
<dbReference type="SUPFAM" id="SSF52172">
    <property type="entry name" value="CheY-like"/>
    <property type="match status" value="1"/>
</dbReference>
<dbReference type="Proteomes" id="UP001600894">
    <property type="component" value="Unassembled WGS sequence"/>
</dbReference>
<evidence type="ECO:0000256" key="3">
    <source>
        <dbReference type="ARBA" id="ARBA00018672"/>
    </source>
</evidence>
<evidence type="ECO:0000256" key="7">
    <source>
        <dbReference type="ARBA" id="ARBA00022777"/>
    </source>
</evidence>
<protein>
    <recommendedName>
        <fullName evidence="3">Stage 0 sporulation protein A homolog</fullName>
        <ecNumber evidence="2">2.7.13.3</ecNumber>
    </recommendedName>
</protein>
<evidence type="ECO:0000313" key="16">
    <source>
        <dbReference type="Proteomes" id="UP001600894"/>
    </source>
</evidence>
<reference evidence="15 16" key="1">
    <citation type="submission" date="2024-04" db="EMBL/GenBank/DDBJ databases">
        <title>Defined microbial consortia suppress multidrug-resistant proinflammatory Enterobacteriaceae via ecological control.</title>
        <authorList>
            <person name="Furuichi M."/>
            <person name="Kawaguchi T."/>
            <person name="Pust M."/>
            <person name="Yasuma K."/>
            <person name="Plichta D."/>
            <person name="Hasegawa N."/>
            <person name="Ohya T."/>
            <person name="Bhattarai S."/>
            <person name="Sasajima S."/>
            <person name="Aoto Y."/>
            <person name="Tuganbaev T."/>
            <person name="Yaginuma M."/>
            <person name="Ueda M."/>
            <person name="Okahashi N."/>
            <person name="Amafuji K."/>
            <person name="Kiridooshi Y."/>
            <person name="Sugita K."/>
            <person name="Strazar M."/>
            <person name="Skelly A."/>
            <person name="Suda W."/>
            <person name="Hattori M."/>
            <person name="Nakamoto N."/>
            <person name="Caballero S."/>
            <person name="Norman J."/>
            <person name="Olle B."/>
            <person name="Tanoue T."/>
            <person name="Arita M."/>
            <person name="Bucci V."/>
            <person name="Atarashi K."/>
            <person name="Xavier R."/>
            <person name="Honda K."/>
        </authorList>
    </citation>
    <scope>NUCLEOTIDE SEQUENCE [LARGE SCALE GENOMIC DNA]</scope>
    <source>
        <strain evidence="16">f13</strain>
    </source>
</reference>
<keyword evidence="12" id="KW-0812">Transmembrane</keyword>